<feature type="compositionally biased region" description="Basic and acidic residues" evidence="1">
    <location>
        <begin position="301"/>
        <end position="335"/>
    </location>
</feature>
<feature type="compositionally biased region" description="Low complexity" evidence="1">
    <location>
        <begin position="41"/>
        <end position="50"/>
    </location>
</feature>
<feature type="compositionally biased region" description="Basic and acidic residues" evidence="1">
    <location>
        <begin position="51"/>
        <end position="63"/>
    </location>
</feature>
<feature type="compositionally biased region" description="Basic residues" evidence="1">
    <location>
        <begin position="336"/>
        <end position="353"/>
    </location>
</feature>
<dbReference type="EMBL" id="JAFBMS010000052">
    <property type="protein sequence ID" value="KAG9339625.1"/>
    <property type="molecule type" value="Genomic_DNA"/>
</dbReference>
<gene>
    <name evidence="3" type="ORF">JZ751_023516</name>
</gene>
<feature type="domain" description="Serine/arginine repetitive matrix protein C-terminal" evidence="2">
    <location>
        <begin position="316"/>
        <end position="377"/>
    </location>
</feature>
<keyword evidence="4" id="KW-1185">Reference proteome</keyword>
<dbReference type="GO" id="GO:0043484">
    <property type="term" value="P:regulation of RNA splicing"/>
    <property type="evidence" value="ECO:0007669"/>
    <property type="project" value="TreeGrafter"/>
</dbReference>
<feature type="compositionally biased region" description="Low complexity" evidence="1">
    <location>
        <begin position="446"/>
        <end position="459"/>
    </location>
</feature>
<protein>
    <recommendedName>
        <fullName evidence="2">Serine/arginine repetitive matrix protein C-terminal domain-containing protein</fullName>
    </recommendedName>
</protein>
<dbReference type="PANTHER" id="PTHR34755:SF1">
    <property type="entry name" value="SERINE_ARGININE REPETITIVE MATRIX PROTEIN 4"/>
    <property type="match status" value="1"/>
</dbReference>
<sequence length="459" mass="52063">MSPPLAFSAGGEFIICVASRLLCRSRSHTHRRRRYRRSESESSAWRSSSTDSRHLRRSAERTQSESPFRQPGLRENGHGSMNQMGFEWRPVIKSTCTTPPNYRSAPPNGSIVQSGSGGDIFTKKGFPHDILSNQNKGRQDYDSGNDTSSPPSTKTNSSRSKVNEDKKGLSVEFHSPEKLRFTDGDNASDSGNSVTSYSSLCKPLPLENGSANILNGNTQSVRWLRHGDEEAEAGDFGGPERESAPRPLQDVLAEQQPEPEPEPQWILQELRRLPPLLSQPVALLQEKVLLPIVQLSDQIEKQEENGERKLPPEFQSRDQEREHKKYSSSEKESKRGKERRRRRSYSPMRKRRRDSPSHLEARRITSARKRPIPYYRPSPSSSSRSTSCSSWESLFTRSRSRTRSRSGSRSRSRSFSSYRSYSRGSWTSLSGRSRSRSCSRSRSRSRSYGSVGSYGRARR</sequence>
<feature type="compositionally biased region" description="Basic residues" evidence="1">
    <location>
        <begin position="433"/>
        <end position="445"/>
    </location>
</feature>
<reference evidence="3" key="1">
    <citation type="thesis" date="2021" institute="BYU ScholarsArchive" country="Provo, UT, USA">
        <title>Applications of and Algorithms for Genome Assembly and Genomic Analyses with an Emphasis on Marine Teleosts.</title>
        <authorList>
            <person name="Pickett B.D."/>
        </authorList>
    </citation>
    <scope>NUCLEOTIDE SEQUENCE</scope>
    <source>
        <strain evidence="3">HI-2016</strain>
    </source>
</reference>
<dbReference type="GO" id="GO:0042551">
    <property type="term" value="P:neuron maturation"/>
    <property type="evidence" value="ECO:0007669"/>
    <property type="project" value="TreeGrafter"/>
</dbReference>
<evidence type="ECO:0000259" key="2">
    <source>
        <dbReference type="Pfam" id="PF15230"/>
    </source>
</evidence>
<dbReference type="PANTHER" id="PTHR34755">
    <property type="entry name" value="SERINE/ARGININE REPETITIVE MATRIX PROTEIN 3-RELATED"/>
    <property type="match status" value="1"/>
</dbReference>
<dbReference type="InterPro" id="IPR029360">
    <property type="entry name" value="SRRM_C"/>
</dbReference>
<dbReference type="InterPro" id="IPR052109">
    <property type="entry name" value="SRRM_Domain-Containing"/>
</dbReference>
<feature type="region of interest" description="Disordered" evidence="1">
    <location>
        <begin position="301"/>
        <end position="459"/>
    </location>
</feature>
<dbReference type="Proteomes" id="UP000824540">
    <property type="component" value="Unassembled WGS sequence"/>
</dbReference>
<evidence type="ECO:0000313" key="4">
    <source>
        <dbReference type="Proteomes" id="UP000824540"/>
    </source>
</evidence>
<dbReference type="OrthoDB" id="9950700at2759"/>
<dbReference type="GO" id="GO:0006397">
    <property type="term" value="P:mRNA processing"/>
    <property type="evidence" value="ECO:0007669"/>
    <property type="project" value="TreeGrafter"/>
</dbReference>
<feature type="region of interest" description="Disordered" evidence="1">
    <location>
        <begin position="97"/>
        <end position="198"/>
    </location>
</feature>
<feature type="compositionally biased region" description="Low complexity" evidence="1">
    <location>
        <begin position="378"/>
        <end position="397"/>
    </location>
</feature>
<feature type="compositionally biased region" description="Basic residues" evidence="1">
    <location>
        <begin position="398"/>
        <end position="412"/>
    </location>
</feature>
<organism evidence="3 4">
    <name type="scientific">Albula glossodonta</name>
    <name type="common">roundjaw bonefish</name>
    <dbReference type="NCBI Taxonomy" id="121402"/>
    <lineage>
        <taxon>Eukaryota</taxon>
        <taxon>Metazoa</taxon>
        <taxon>Chordata</taxon>
        <taxon>Craniata</taxon>
        <taxon>Vertebrata</taxon>
        <taxon>Euteleostomi</taxon>
        <taxon>Actinopterygii</taxon>
        <taxon>Neopterygii</taxon>
        <taxon>Teleostei</taxon>
        <taxon>Albuliformes</taxon>
        <taxon>Albulidae</taxon>
        <taxon>Albula</taxon>
    </lineage>
</organism>
<feature type="compositionally biased region" description="Basic and acidic residues" evidence="1">
    <location>
        <begin position="161"/>
        <end position="183"/>
    </location>
</feature>
<feature type="compositionally biased region" description="Basic and acidic residues" evidence="1">
    <location>
        <begin position="354"/>
        <end position="363"/>
    </location>
</feature>
<feature type="compositionally biased region" description="Basic residues" evidence="1">
    <location>
        <begin position="27"/>
        <end position="36"/>
    </location>
</feature>
<feature type="compositionally biased region" description="Polar residues" evidence="1">
    <location>
        <begin position="185"/>
        <end position="198"/>
    </location>
</feature>
<dbReference type="GO" id="GO:0003729">
    <property type="term" value="F:mRNA binding"/>
    <property type="evidence" value="ECO:0007669"/>
    <property type="project" value="TreeGrafter"/>
</dbReference>
<evidence type="ECO:0000256" key="1">
    <source>
        <dbReference type="SAM" id="MobiDB-lite"/>
    </source>
</evidence>
<comment type="caution">
    <text evidence="3">The sequence shown here is derived from an EMBL/GenBank/DDBJ whole genome shotgun (WGS) entry which is preliminary data.</text>
</comment>
<feature type="region of interest" description="Disordered" evidence="1">
    <location>
        <begin position="231"/>
        <end position="264"/>
    </location>
</feature>
<dbReference type="GO" id="GO:0005634">
    <property type="term" value="C:nucleus"/>
    <property type="evidence" value="ECO:0007669"/>
    <property type="project" value="TreeGrafter"/>
</dbReference>
<accession>A0A8T2NGV5</accession>
<name>A0A8T2NGV5_9TELE</name>
<proteinExistence type="predicted"/>
<dbReference type="AlphaFoldDB" id="A0A8T2NGV5"/>
<feature type="compositionally biased region" description="Polar residues" evidence="1">
    <location>
        <begin position="131"/>
        <end position="146"/>
    </location>
</feature>
<feature type="region of interest" description="Disordered" evidence="1">
    <location>
        <begin position="27"/>
        <end position="83"/>
    </location>
</feature>
<feature type="compositionally biased region" description="Low complexity" evidence="1">
    <location>
        <begin position="147"/>
        <end position="160"/>
    </location>
</feature>
<feature type="compositionally biased region" description="Low complexity" evidence="1">
    <location>
        <begin position="413"/>
        <end position="432"/>
    </location>
</feature>
<evidence type="ECO:0000313" key="3">
    <source>
        <dbReference type="EMBL" id="KAG9339625.1"/>
    </source>
</evidence>
<dbReference type="Pfam" id="PF15230">
    <property type="entry name" value="SRRM_C"/>
    <property type="match status" value="1"/>
</dbReference>